<accession>A0AAW0FA78</accession>
<evidence type="ECO:0000313" key="1">
    <source>
        <dbReference type="EMBL" id="KAK7677031.1"/>
    </source>
</evidence>
<name>A0AAW0FA78_9APHY</name>
<proteinExistence type="predicted"/>
<organism evidence="1 2">
    <name type="scientific">Cerrena zonata</name>
    <dbReference type="NCBI Taxonomy" id="2478898"/>
    <lineage>
        <taxon>Eukaryota</taxon>
        <taxon>Fungi</taxon>
        <taxon>Dikarya</taxon>
        <taxon>Basidiomycota</taxon>
        <taxon>Agaricomycotina</taxon>
        <taxon>Agaricomycetes</taxon>
        <taxon>Polyporales</taxon>
        <taxon>Cerrenaceae</taxon>
        <taxon>Cerrena</taxon>
    </lineage>
</organism>
<keyword evidence="2" id="KW-1185">Reference proteome</keyword>
<protein>
    <submittedName>
        <fullName evidence="1">Uncharacterized protein</fullName>
    </submittedName>
</protein>
<dbReference type="Proteomes" id="UP001385951">
    <property type="component" value="Unassembled WGS sequence"/>
</dbReference>
<dbReference type="AlphaFoldDB" id="A0AAW0FA78"/>
<gene>
    <name evidence="1" type="ORF">QCA50_019996</name>
</gene>
<comment type="caution">
    <text evidence="1">The sequence shown here is derived from an EMBL/GenBank/DDBJ whole genome shotgun (WGS) entry which is preliminary data.</text>
</comment>
<dbReference type="EMBL" id="JASBNA010000097">
    <property type="protein sequence ID" value="KAK7677031.1"/>
    <property type="molecule type" value="Genomic_DNA"/>
</dbReference>
<reference evidence="1 2" key="1">
    <citation type="submission" date="2022-09" db="EMBL/GenBank/DDBJ databases">
        <authorList>
            <person name="Palmer J.M."/>
        </authorList>
    </citation>
    <scope>NUCLEOTIDE SEQUENCE [LARGE SCALE GENOMIC DNA]</scope>
    <source>
        <strain evidence="1 2">DSM 7382</strain>
    </source>
</reference>
<sequence>MSQSGNHIEWIYPRPVFDPTPEDQVRIVVLGSTMAGIYDLAICPAFPHVK</sequence>
<evidence type="ECO:0000313" key="2">
    <source>
        <dbReference type="Proteomes" id="UP001385951"/>
    </source>
</evidence>